<evidence type="ECO:0000256" key="3">
    <source>
        <dbReference type="ARBA" id="ARBA00023136"/>
    </source>
</evidence>
<evidence type="ECO:0000313" key="6">
    <source>
        <dbReference type="Proteomes" id="UP000606044"/>
    </source>
</evidence>
<organism evidence="5 6">
    <name type="scientific">Azorhizobium oxalatiphilum</name>
    <dbReference type="NCBI Taxonomy" id="980631"/>
    <lineage>
        <taxon>Bacteria</taxon>
        <taxon>Pseudomonadati</taxon>
        <taxon>Pseudomonadota</taxon>
        <taxon>Alphaproteobacteria</taxon>
        <taxon>Hyphomicrobiales</taxon>
        <taxon>Xanthobacteraceae</taxon>
        <taxon>Azorhizobium</taxon>
    </lineage>
</organism>
<name>A0A917BMS3_9HYPH</name>
<feature type="transmembrane region" description="Helical" evidence="4">
    <location>
        <begin position="172"/>
        <end position="190"/>
    </location>
</feature>
<feature type="transmembrane region" description="Helical" evidence="4">
    <location>
        <begin position="81"/>
        <end position="101"/>
    </location>
</feature>
<feature type="transmembrane region" description="Helical" evidence="4">
    <location>
        <begin position="248"/>
        <end position="270"/>
    </location>
</feature>
<dbReference type="Pfam" id="PF07690">
    <property type="entry name" value="MFS_1"/>
    <property type="match status" value="1"/>
</dbReference>
<dbReference type="InterPro" id="IPR036259">
    <property type="entry name" value="MFS_trans_sf"/>
</dbReference>
<reference evidence="5" key="2">
    <citation type="submission" date="2020-09" db="EMBL/GenBank/DDBJ databases">
        <authorList>
            <person name="Sun Q."/>
            <person name="Sedlacek I."/>
        </authorList>
    </citation>
    <scope>NUCLEOTIDE SEQUENCE</scope>
    <source>
        <strain evidence="5">CCM 7897</strain>
    </source>
</reference>
<feature type="transmembrane region" description="Helical" evidence="4">
    <location>
        <begin position="48"/>
        <end position="69"/>
    </location>
</feature>
<keyword evidence="2 4" id="KW-1133">Transmembrane helix</keyword>
<feature type="transmembrane region" description="Helical" evidence="4">
    <location>
        <begin position="219"/>
        <end position="242"/>
    </location>
</feature>
<dbReference type="RefSeq" id="WP_188575361.1">
    <property type="nucleotide sequence ID" value="NZ_BMCT01000001.1"/>
</dbReference>
<gene>
    <name evidence="5" type="ORF">GCM10007301_06600</name>
</gene>
<dbReference type="InterPro" id="IPR050327">
    <property type="entry name" value="Proton-linked_MCT"/>
</dbReference>
<proteinExistence type="predicted"/>
<dbReference type="InterPro" id="IPR011701">
    <property type="entry name" value="MFS"/>
</dbReference>
<evidence type="ECO:0000313" key="5">
    <source>
        <dbReference type="EMBL" id="GGF50025.1"/>
    </source>
</evidence>
<feature type="transmembrane region" description="Helical" evidence="4">
    <location>
        <begin position="370"/>
        <end position="394"/>
    </location>
</feature>
<evidence type="ECO:0000256" key="1">
    <source>
        <dbReference type="ARBA" id="ARBA00022692"/>
    </source>
</evidence>
<comment type="caution">
    <text evidence="5">The sequence shown here is derived from an EMBL/GenBank/DDBJ whole genome shotgun (WGS) entry which is preliminary data.</text>
</comment>
<feature type="transmembrane region" description="Helical" evidence="4">
    <location>
        <begin position="282"/>
        <end position="305"/>
    </location>
</feature>
<dbReference type="EMBL" id="BMCT01000001">
    <property type="protein sequence ID" value="GGF50025.1"/>
    <property type="molecule type" value="Genomic_DNA"/>
</dbReference>
<accession>A0A917BMS3</accession>
<keyword evidence="6" id="KW-1185">Reference proteome</keyword>
<feature type="transmembrane region" description="Helical" evidence="4">
    <location>
        <begin position="143"/>
        <end position="166"/>
    </location>
</feature>
<evidence type="ECO:0000256" key="4">
    <source>
        <dbReference type="SAM" id="Phobius"/>
    </source>
</evidence>
<keyword evidence="3 4" id="KW-0472">Membrane</keyword>
<dbReference type="Proteomes" id="UP000606044">
    <property type="component" value="Unassembled WGS sequence"/>
</dbReference>
<feature type="transmembrane region" description="Helical" evidence="4">
    <location>
        <begin position="107"/>
        <end position="131"/>
    </location>
</feature>
<dbReference type="Gene3D" id="1.20.1250.20">
    <property type="entry name" value="MFS general substrate transporter like domains"/>
    <property type="match status" value="1"/>
</dbReference>
<feature type="transmembrane region" description="Helical" evidence="4">
    <location>
        <begin position="12"/>
        <end position="36"/>
    </location>
</feature>
<dbReference type="SUPFAM" id="SSF103473">
    <property type="entry name" value="MFS general substrate transporter"/>
    <property type="match status" value="1"/>
</dbReference>
<dbReference type="GO" id="GO:0022857">
    <property type="term" value="F:transmembrane transporter activity"/>
    <property type="evidence" value="ECO:0007669"/>
    <property type="project" value="InterPro"/>
</dbReference>
<dbReference type="PANTHER" id="PTHR11360:SF308">
    <property type="entry name" value="BLL3089 PROTEIN"/>
    <property type="match status" value="1"/>
</dbReference>
<keyword evidence="1 4" id="KW-0812">Transmembrane</keyword>
<evidence type="ECO:0000256" key="2">
    <source>
        <dbReference type="ARBA" id="ARBA00022989"/>
    </source>
</evidence>
<reference evidence="5" key="1">
    <citation type="journal article" date="2014" name="Int. J. Syst. Evol. Microbiol.">
        <title>Complete genome sequence of Corynebacterium casei LMG S-19264T (=DSM 44701T), isolated from a smear-ripened cheese.</title>
        <authorList>
            <consortium name="US DOE Joint Genome Institute (JGI-PGF)"/>
            <person name="Walter F."/>
            <person name="Albersmeier A."/>
            <person name="Kalinowski J."/>
            <person name="Ruckert C."/>
        </authorList>
    </citation>
    <scope>NUCLEOTIDE SEQUENCE</scope>
    <source>
        <strain evidence="5">CCM 7897</strain>
    </source>
</reference>
<sequence length="400" mass="41597">MHTAAPRLPSTWRVVPALGVMEIFAWGTSYYLPAVLAEPIRADTGWPLPWIVGALSLGMLVAGIAAPRIGLMIGRGNGRAMLAAGCGLMALGLALIGAAGWLPMFVIGWLVIGLGMGACLYDAAFAALTHIYGASARPIITRLTLWGGFASPICWPISAFLEALLGWRGTCFTYAGVMLLLCLPLVLFALPPGARRPEPTLAGAAAERVAVAGRERATFLLYAVIMTIGGATASTMSVHLLTLLQARGFSLAEAVTVAAVVGPAQVASRLIEMAGRGRHDALWTLGAAVAMMAAGLALLIAGWLWAGVPLALYGAGTGVYSIARGTVPLRLFGPARYAQIIGRVARPNLVAQALAPSLAAFAVARQGPDMMLDMLLGITCLNVLVFAVLVRVVGRERPAA</sequence>
<dbReference type="AlphaFoldDB" id="A0A917BMS3"/>
<dbReference type="PANTHER" id="PTHR11360">
    <property type="entry name" value="MONOCARBOXYLATE TRANSPORTER"/>
    <property type="match status" value="1"/>
</dbReference>
<protein>
    <submittedName>
        <fullName evidence="5">MFS transporter</fullName>
    </submittedName>
</protein>